<sequence length="216" mass="24307">MPSSKRARKGTSRDATAQATRDAILKAATKVFAQHGFAGGSVEKISQAARTYDRMIYYYFGSKEGLFVAVLEGVYQRMDDAESAIAFDLSRPMDALTAVIRFVHGYYRRHPEFVTLINTENLHKGRHIAKSKRAREYSSKAVSIIEAILAKGVEQKVFRQGISAREVYLLITASGYFYTSNQYTLSSFLGEDLDSPAQRGRWEAFVIDSVLRIVRK</sequence>
<dbReference type="Proteomes" id="UP001363010">
    <property type="component" value="Unassembled WGS sequence"/>
</dbReference>
<dbReference type="InterPro" id="IPR009057">
    <property type="entry name" value="Homeodomain-like_sf"/>
</dbReference>
<dbReference type="EMBL" id="JBBKZV010000037">
    <property type="protein sequence ID" value="MEJ8826617.1"/>
    <property type="molecule type" value="Genomic_DNA"/>
</dbReference>
<protein>
    <submittedName>
        <fullName evidence="4">TetR/AcrR family transcriptional regulator</fullName>
    </submittedName>
</protein>
<evidence type="ECO:0000259" key="3">
    <source>
        <dbReference type="PROSITE" id="PS50977"/>
    </source>
</evidence>
<name>A0ABU8W993_9BURK</name>
<feature type="DNA-binding region" description="H-T-H motif" evidence="2">
    <location>
        <begin position="41"/>
        <end position="60"/>
    </location>
</feature>
<dbReference type="Pfam" id="PF17938">
    <property type="entry name" value="TetR_C_29"/>
    <property type="match status" value="1"/>
</dbReference>
<proteinExistence type="predicted"/>
<evidence type="ECO:0000313" key="5">
    <source>
        <dbReference type="Proteomes" id="UP001363010"/>
    </source>
</evidence>
<keyword evidence="1 2" id="KW-0238">DNA-binding</keyword>
<dbReference type="Pfam" id="PF00440">
    <property type="entry name" value="TetR_N"/>
    <property type="match status" value="1"/>
</dbReference>
<evidence type="ECO:0000256" key="2">
    <source>
        <dbReference type="PROSITE-ProRule" id="PRU00335"/>
    </source>
</evidence>
<dbReference type="InterPro" id="IPR036271">
    <property type="entry name" value="Tet_transcr_reg_TetR-rel_C_sf"/>
</dbReference>
<dbReference type="Gene3D" id="1.10.357.10">
    <property type="entry name" value="Tetracycline Repressor, domain 2"/>
    <property type="match status" value="1"/>
</dbReference>
<dbReference type="InterPro" id="IPR041474">
    <property type="entry name" value="NicS_C"/>
</dbReference>
<dbReference type="PANTHER" id="PTHR30328:SF54">
    <property type="entry name" value="HTH-TYPE TRANSCRIPTIONAL REPRESSOR SCO4008"/>
    <property type="match status" value="1"/>
</dbReference>
<reference evidence="4 5" key="1">
    <citation type="submission" date="2024-03" db="EMBL/GenBank/DDBJ databases">
        <title>Novel species of the genus Variovorax.</title>
        <authorList>
            <person name="Liu Q."/>
            <person name="Xin Y.-H."/>
        </authorList>
    </citation>
    <scope>NUCLEOTIDE SEQUENCE [LARGE SCALE GENOMIC DNA]</scope>
    <source>
        <strain evidence="4 5">KACC 18501</strain>
    </source>
</reference>
<dbReference type="PANTHER" id="PTHR30328">
    <property type="entry name" value="TRANSCRIPTIONAL REPRESSOR"/>
    <property type="match status" value="1"/>
</dbReference>
<gene>
    <name evidence="4" type="ORF">WKW80_32155</name>
</gene>
<dbReference type="InterPro" id="IPR001647">
    <property type="entry name" value="HTH_TetR"/>
</dbReference>
<comment type="caution">
    <text evidence="4">The sequence shown here is derived from an EMBL/GenBank/DDBJ whole genome shotgun (WGS) entry which is preliminary data.</text>
</comment>
<feature type="domain" description="HTH tetR-type" evidence="3">
    <location>
        <begin position="18"/>
        <end position="78"/>
    </location>
</feature>
<organism evidence="4 5">
    <name type="scientific">Variovorax humicola</name>
    <dbReference type="NCBI Taxonomy" id="1769758"/>
    <lineage>
        <taxon>Bacteria</taxon>
        <taxon>Pseudomonadati</taxon>
        <taxon>Pseudomonadota</taxon>
        <taxon>Betaproteobacteria</taxon>
        <taxon>Burkholderiales</taxon>
        <taxon>Comamonadaceae</taxon>
        <taxon>Variovorax</taxon>
    </lineage>
</organism>
<keyword evidence="5" id="KW-1185">Reference proteome</keyword>
<evidence type="ECO:0000313" key="4">
    <source>
        <dbReference type="EMBL" id="MEJ8826617.1"/>
    </source>
</evidence>
<dbReference type="SUPFAM" id="SSF48498">
    <property type="entry name" value="Tetracyclin repressor-like, C-terminal domain"/>
    <property type="match status" value="1"/>
</dbReference>
<dbReference type="SUPFAM" id="SSF46689">
    <property type="entry name" value="Homeodomain-like"/>
    <property type="match status" value="1"/>
</dbReference>
<accession>A0ABU8W993</accession>
<dbReference type="InterPro" id="IPR050109">
    <property type="entry name" value="HTH-type_TetR-like_transc_reg"/>
</dbReference>
<dbReference type="PROSITE" id="PS50977">
    <property type="entry name" value="HTH_TETR_2"/>
    <property type="match status" value="1"/>
</dbReference>
<dbReference type="PRINTS" id="PR00455">
    <property type="entry name" value="HTHTETR"/>
</dbReference>
<evidence type="ECO:0000256" key="1">
    <source>
        <dbReference type="ARBA" id="ARBA00023125"/>
    </source>
</evidence>